<feature type="compositionally biased region" description="Basic and acidic residues" evidence="3">
    <location>
        <begin position="76"/>
        <end position="98"/>
    </location>
</feature>
<dbReference type="Pfam" id="PF13517">
    <property type="entry name" value="FG-GAP_3"/>
    <property type="match status" value="1"/>
</dbReference>
<evidence type="ECO:0000259" key="4">
    <source>
        <dbReference type="Pfam" id="PF07593"/>
    </source>
</evidence>
<dbReference type="Gene3D" id="2.130.10.130">
    <property type="entry name" value="Integrin alpha, N-terminal"/>
    <property type="match status" value="2"/>
</dbReference>
<reference evidence="5 6" key="1">
    <citation type="submission" date="2019-02" db="EMBL/GenBank/DDBJ databases">
        <title>Deep-cultivation of Planctomycetes and their phenomic and genomic characterization uncovers novel biology.</title>
        <authorList>
            <person name="Wiegand S."/>
            <person name="Jogler M."/>
            <person name="Boedeker C."/>
            <person name="Pinto D."/>
            <person name="Vollmers J."/>
            <person name="Rivas-Marin E."/>
            <person name="Kohn T."/>
            <person name="Peeters S.H."/>
            <person name="Heuer A."/>
            <person name="Rast P."/>
            <person name="Oberbeckmann S."/>
            <person name="Bunk B."/>
            <person name="Jeske O."/>
            <person name="Meyerdierks A."/>
            <person name="Storesund J.E."/>
            <person name="Kallscheuer N."/>
            <person name="Luecker S."/>
            <person name="Lage O.M."/>
            <person name="Pohl T."/>
            <person name="Merkel B.J."/>
            <person name="Hornburger P."/>
            <person name="Mueller R.-W."/>
            <person name="Bruemmer F."/>
            <person name="Labrenz M."/>
            <person name="Spormann A.M."/>
            <person name="Op den Camp H."/>
            <person name="Overmann J."/>
            <person name="Amann R."/>
            <person name="Jetten M.S.M."/>
            <person name="Mascher T."/>
            <person name="Medema M.H."/>
            <person name="Devos D.P."/>
            <person name="Kaster A.-K."/>
            <person name="Ovreas L."/>
            <person name="Rohde M."/>
            <person name="Galperin M.Y."/>
            <person name="Jogler C."/>
        </authorList>
    </citation>
    <scope>NUCLEOTIDE SEQUENCE [LARGE SCALE GENOMIC DNA]</scope>
    <source>
        <strain evidence="5 6">K23_9</strain>
    </source>
</reference>
<evidence type="ECO:0000313" key="6">
    <source>
        <dbReference type="Proteomes" id="UP000319817"/>
    </source>
</evidence>
<evidence type="ECO:0000256" key="1">
    <source>
        <dbReference type="ARBA" id="ARBA00022729"/>
    </source>
</evidence>
<name>A0A517NT57_9BACT</name>
<dbReference type="Pfam" id="PF13432">
    <property type="entry name" value="TPR_16"/>
    <property type="match status" value="2"/>
</dbReference>
<keyword evidence="2" id="KW-0802">TPR repeat</keyword>
<dbReference type="InterPro" id="IPR027039">
    <property type="entry name" value="Crtac1"/>
</dbReference>
<dbReference type="InterPro" id="IPR011519">
    <property type="entry name" value="UnbV_ASPIC"/>
</dbReference>
<feature type="compositionally biased region" description="Polar residues" evidence="3">
    <location>
        <begin position="52"/>
        <end position="68"/>
    </location>
</feature>
<dbReference type="SMART" id="SM00028">
    <property type="entry name" value="TPR"/>
    <property type="match status" value="5"/>
</dbReference>
<dbReference type="AlphaFoldDB" id="A0A517NT57"/>
<dbReference type="InterPro" id="IPR028994">
    <property type="entry name" value="Integrin_alpha_N"/>
</dbReference>
<dbReference type="InterPro" id="IPR011990">
    <property type="entry name" value="TPR-like_helical_dom_sf"/>
</dbReference>
<gene>
    <name evidence="5" type="ORF">K239x_22580</name>
</gene>
<accession>A0A517NT57</accession>
<dbReference type="EMBL" id="CP036526">
    <property type="protein sequence ID" value="QDT10302.1"/>
    <property type="molecule type" value="Genomic_DNA"/>
</dbReference>
<dbReference type="Proteomes" id="UP000319817">
    <property type="component" value="Chromosome"/>
</dbReference>
<evidence type="ECO:0000313" key="5">
    <source>
        <dbReference type="EMBL" id="QDT10302.1"/>
    </source>
</evidence>
<dbReference type="Gene3D" id="1.25.40.10">
    <property type="entry name" value="Tetratricopeptide repeat domain"/>
    <property type="match status" value="2"/>
</dbReference>
<dbReference type="PANTHER" id="PTHR16026">
    <property type="entry name" value="CARTILAGE ACIDIC PROTEIN 1"/>
    <property type="match status" value="1"/>
</dbReference>
<dbReference type="InterPro" id="IPR013517">
    <property type="entry name" value="FG-GAP"/>
</dbReference>
<protein>
    <submittedName>
        <fullName evidence="5">Tetratricopeptide repeat protein</fullName>
    </submittedName>
</protein>
<dbReference type="SUPFAM" id="SSF69318">
    <property type="entry name" value="Integrin alpha N-terminal domain"/>
    <property type="match status" value="1"/>
</dbReference>
<dbReference type="PANTHER" id="PTHR16026:SF0">
    <property type="entry name" value="CARTILAGE ACIDIC PROTEIN 1"/>
    <property type="match status" value="1"/>
</dbReference>
<organism evidence="5 6">
    <name type="scientific">Stieleria marina</name>
    <dbReference type="NCBI Taxonomy" id="1930275"/>
    <lineage>
        <taxon>Bacteria</taxon>
        <taxon>Pseudomonadati</taxon>
        <taxon>Planctomycetota</taxon>
        <taxon>Planctomycetia</taxon>
        <taxon>Pirellulales</taxon>
        <taxon>Pirellulaceae</taxon>
        <taxon>Stieleria</taxon>
    </lineage>
</organism>
<proteinExistence type="predicted"/>
<feature type="domain" description="ASPIC/UnbV" evidence="4">
    <location>
        <begin position="969"/>
        <end position="1033"/>
    </location>
</feature>
<dbReference type="SUPFAM" id="SSF48452">
    <property type="entry name" value="TPR-like"/>
    <property type="match status" value="2"/>
</dbReference>
<keyword evidence="1" id="KW-0732">Signal</keyword>
<feature type="region of interest" description="Disordered" evidence="3">
    <location>
        <begin position="691"/>
        <end position="712"/>
    </location>
</feature>
<feature type="repeat" description="TPR" evidence="2">
    <location>
        <begin position="339"/>
        <end position="372"/>
    </location>
</feature>
<dbReference type="PROSITE" id="PS50005">
    <property type="entry name" value="TPR"/>
    <property type="match status" value="1"/>
</dbReference>
<evidence type="ECO:0000256" key="3">
    <source>
        <dbReference type="SAM" id="MobiDB-lite"/>
    </source>
</evidence>
<keyword evidence="6" id="KW-1185">Reference proteome</keyword>
<feature type="region of interest" description="Disordered" evidence="3">
    <location>
        <begin position="52"/>
        <end position="98"/>
    </location>
</feature>
<evidence type="ECO:0000256" key="2">
    <source>
        <dbReference type="PROSITE-ProRule" id="PRU00339"/>
    </source>
</evidence>
<dbReference type="InterPro" id="IPR019734">
    <property type="entry name" value="TPR_rpt"/>
</dbReference>
<sequence>MSWQLTDCHPDPAIPVFFAIPDRAKVLNKIASLVLTALASIVVAVTIPGCGSSDSSTPAVSPRASQTDDPAAIVDPTDKSAADQDAEPKRLDDSVDTPSMDREVKIANADAFVSQGDFAGAETELQKLLVADPTDAEILFRLANVAALAGDLPKAIELLAEIPPEHPQAGLPALGQSADWCFQLKRYDEAARHYEKVLTLVPQAAQALRQLAYLRNRQGRRHEAAEYVHELCKLGDVRQDELHSLMALSDAMYDDPSTAETLQAGERPYWPIGASGQARKSFDDKQYADVIALLEDSVADGTAAPTVVALYGLATAEAQDNERFLQWYSQADDQVQQCAEYWAAVGAYLIDQRKFNQAIRALAEAIQRDPTDVQSLGRIRYAFLAIKDDQTANRFIQRWVQIWETLRVNNIVAATKIPDPDSIAELASALEVIDRRLEAVLWRALEQHYRNSPASERTKLGNLQRQLVSDGQMFASPASRWCGLDLTKYALPDIKGVASSDGPAKFASGPPSDSAITPASLANIAQAVGLKHQYAVAKDPVKIGFAVYQMLGGGVAVSDYDLDGNVDLYLAQGGCDPPEFKGDQTDQLYRNVDGLLVDATQSADASDFAYTIGVTSGDWNQDGFSDLVINNIGSSELLINNGDGTFNRRSMGAVDHLNRVPSSVAMADLTDDGLPDIYQANYVDDPQMLLKPETDESGKPLSPILPSKYRPGPDQLIVNDGAGGSNERRWSADLSHDSTTLGVIIADFDGQPGAEVFTANDMYANCLWRRTAEGKWDNEALVRGCAFSYSGAATAAMGVAASDFQNNGTIDIHVTNFAGENVSLYLNNQGTFQDRSILYQLGKDSHDMLGFGTQAIDYDNNGLRDLAVTNGHIDDAVSNTSPFEQLPQLFRNLGGRFEIAEVDDASDYWSSTHLGRTMAKLDFNRDGKNDLVVTHIEQPTALLLNQTPTKNHWLQLQLVGTKSERDSTGARIRLRGGGQEWTDWVIAGDGYLCHNEDAVCFGVGENTVLDEVVVDWPSGTRQVFSSISVDRRILIVEGDETVFTLFESK</sequence>
<dbReference type="Pfam" id="PF07593">
    <property type="entry name" value="UnbV_ASPIC"/>
    <property type="match status" value="1"/>
</dbReference>